<protein>
    <submittedName>
        <fullName evidence="6">ABC transporter ATP-binding protein</fullName>
    </submittedName>
</protein>
<dbReference type="SUPFAM" id="SSF52540">
    <property type="entry name" value="P-loop containing nucleoside triphosphate hydrolases"/>
    <property type="match status" value="1"/>
</dbReference>
<proteinExistence type="inferred from homology"/>
<comment type="caution">
    <text evidence="6">The sequence shown here is derived from an EMBL/GenBank/DDBJ whole genome shotgun (WGS) entry which is preliminary data.</text>
</comment>
<dbReference type="AlphaFoldDB" id="A0A4Q0VWM4"/>
<reference evidence="6 7" key="1">
    <citation type="journal article" date="2019" name="Int. J. Syst. Evol. Microbiol.">
        <title>Anaerobacillus alkaliphilus sp. nov., a novel alkaliphilic and moderately halophilic bacterium.</title>
        <authorList>
            <person name="Borsodi A.K."/>
            <person name="Aszalos J.M."/>
            <person name="Bihari P."/>
            <person name="Nagy I."/>
            <person name="Schumann P."/>
            <person name="Sproer C."/>
            <person name="Kovacs A.L."/>
            <person name="Boka K."/>
            <person name="Dobosy P."/>
            <person name="Ovari M."/>
            <person name="Szili-Kovacs T."/>
            <person name="Toth E."/>
        </authorList>
    </citation>
    <scope>NUCLEOTIDE SEQUENCE [LARGE SCALE GENOMIC DNA]</scope>
    <source>
        <strain evidence="6 7">B16-10</strain>
    </source>
</reference>
<name>A0A4Q0VWM4_9BACI</name>
<dbReference type="EMBL" id="QOUX01000023">
    <property type="protein sequence ID" value="RXJ02605.1"/>
    <property type="molecule type" value="Genomic_DNA"/>
</dbReference>
<dbReference type="InterPro" id="IPR027417">
    <property type="entry name" value="P-loop_NTPase"/>
</dbReference>
<dbReference type="InterPro" id="IPR017871">
    <property type="entry name" value="ABC_transporter-like_CS"/>
</dbReference>
<evidence type="ECO:0000313" key="7">
    <source>
        <dbReference type="Proteomes" id="UP000290649"/>
    </source>
</evidence>
<accession>A0A4Q0VWM4</accession>
<evidence type="ECO:0000259" key="5">
    <source>
        <dbReference type="PROSITE" id="PS50893"/>
    </source>
</evidence>
<keyword evidence="4 6" id="KW-0067">ATP-binding</keyword>
<evidence type="ECO:0000256" key="2">
    <source>
        <dbReference type="ARBA" id="ARBA00022448"/>
    </source>
</evidence>
<gene>
    <name evidence="6" type="ORF">DS745_06450</name>
</gene>
<dbReference type="Pfam" id="PF13732">
    <property type="entry name" value="DrrA1-3_C"/>
    <property type="match status" value="1"/>
</dbReference>
<dbReference type="OrthoDB" id="9804819at2"/>
<dbReference type="RefSeq" id="WP_129077448.1">
    <property type="nucleotide sequence ID" value="NZ_QOUX01000023.1"/>
</dbReference>
<dbReference type="PROSITE" id="PS50893">
    <property type="entry name" value="ABC_TRANSPORTER_2"/>
    <property type="match status" value="1"/>
</dbReference>
<dbReference type="PROSITE" id="PS00211">
    <property type="entry name" value="ABC_TRANSPORTER_1"/>
    <property type="match status" value="1"/>
</dbReference>
<dbReference type="GO" id="GO:0016887">
    <property type="term" value="F:ATP hydrolysis activity"/>
    <property type="evidence" value="ECO:0007669"/>
    <property type="project" value="InterPro"/>
</dbReference>
<keyword evidence="3" id="KW-0547">Nucleotide-binding</keyword>
<dbReference type="Pfam" id="PF00005">
    <property type="entry name" value="ABC_tran"/>
    <property type="match status" value="1"/>
</dbReference>
<evidence type="ECO:0000256" key="1">
    <source>
        <dbReference type="ARBA" id="ARBA00005417"/>
    </source>
</evidence>
<dbReference type="PANTHER" id="PTHR43335:SF11">
    <property type="entry name" value="ABC TRANSPORTER RELATED"/>
    <property type="match status" value="1"/>
</dbReference>
<sequence length="302" mass="33604">MSLVSITGLTKKFGSNVAVNQLNLELQKGVCTALLGPNGAGKTTTLSMLSGIMKPTSGEINFDQGANGDFRKYIGYLPQYPVFYGWMTGLEYLQYVGQLAGLSKPEATKKADELLEMVGIAEAKKRKIAGYSGGMKQRLGIAQALMNDPILLILDEPVSALDPIGRREVLTLMQQLKEKKTILFSTHVLHDAEEICDYIYIIKNGEMAISGTLDQLQSDHQQPTIYIEGERELEEWVPTIRDFPFVSELVCNSSKTITVTVTDVEEARRELLNYFVSVDAPIRKFELVRTSLEDLFLKVAKK</sequence>
<dbReference type="PANTHER" id="PTHR43335">
    <property type="entry name" value="ABC TRANSPORTER, ATP-BINDING PROTEIN"/>
    <property type="match status" value="1"/>
</dbReference>
<dbReference type="InterPro" id="IPR003593">
    <property type="entry name" value="AAA+_ATPase"/>
</dbReference>
<evidence type="ECO:0000256" key="4">
    <source>
        <dbReference type="ARBA" id="ARBA00022840"/>
    </source>
</evidence>
<evidence type="ECO:0000256" key="3">
    <source>
        <dbReference type="ARBA" id="ARBA00022741"/>
    </source>
</evidence>
<organism evidence="6 7">
    <name type="scientific">Anaerobacillus alkaliphilus</name>
    <dbReference type="NCBI Taxonomy" id="1548597"/>
    <lineage>
        <taxon>Bacteria</taxon>
        <taxon>Bacillati</taxon>
        <taxon>Bacillota</taxon>
        <taxon>Bacilli</taxon>
        <taxon>Bacillales</taxon>
        <taxon>Bacillaceae</taxon>
        <taxon>Anaerobacillus</taxon>
    </lineage>
</organism>
<feature type="domain" description="ABC transporter" evidence="5">
    <location>
        <begin position="4"/>
        <end position="229"/>
    </location>
</feature>
<comment type="similarity">
    <text evidence="1">Belongs to the ABC transporter superfamily.</text>
</comment>
<evidence type="ECO:0000313" key="6">
    <source>
        <dbReference type="EMBL" id="RXJ02605.1"/>
    </source>
</evidence>
<dbReference type="SMART" id="SM00382">
    <property type="entry name" value="AAA"/>
    <property type="match status" value="1"/>
</dbReference>
<keyword evidence="7" id="KW-1185">Reference proteome</keyword>
<keyword evidence="2" id="KW-0813">Transport</keyword>
<dbReference type="InterPro" id="IPR025302">
    <property type="entry name" value="DrrA1/2-like_C"/>
</dbReference>
<dbReference type="InterPro" id="IPR003439">
    <property type="entry name" value="ABC_transporter-like_ATP-bd"/>
</dbReference>
<dbReference type="GO" id="GO:0005524">
    <property type="term" value="F:ATP binding"/>
    <property type="evidence" value="ECO:0007669"/>
    <property type="project" value="UniProtKB-KW"/>
</dbReference>
<dbReference type="Proteomes" id="UP000290649">
    <property type="component" value="Unassembled WGS sequence"/>
</dbReference>
<dbReference type="Gene3D" id="3.40.50.300">
    <property type="entry name" value="P-loop containing nucleotide triphosphate hydrolases"/>
    <property type="match status" value="1"/>
</dbReference>
<dbReference type="CDD" id="cd03230">
    <property type="entry name" value="ABC_DR_subfamily_A"/>
    <property type="match status" value="1"/>
</dbReference>